<proteinExistence type="predicted"/>
<sequence length="475" mass="50662">MNSNHDGSGATPAGRAHHTIHDRVLREANEASSSQSWAWALIASLRQFTDRIVHGSPGRDAARLATRLVLARGMSVVTLIVAAWLVDIQAFAEFGVYQTLATLAWIALFLRYDAAIVSARSDEEAGEALRLCIGVGTILWLFFSGSSLIVGGAGLMRMQLAVLLPFSILGRGMLRLTFATATRDGDFKGIGRASMVQSVLQPTALVLLVLSPIDDALGFAIADIVGHVSGVAYLAWRRRKHLQALEAGWSVAALLDAGRRWKSLPLYNLPGSFFALAFVMSPLLIMPMAAPPVLAGHVALAYRMFDVPTQIITAASTPIFLNRLRPSLDRASPIFGRHIMLGLSLLIGVGYALMAGLLMLADPLLTGTALDGLAYVIPYVALFLCFVALAAPLNDSCALYPQQRRLVLIQGMAVLGSCLAAVFVTGTSSGGALLTLALISGLRTLFLGELLRRLSRLSHESFVATAPVRSASPVP</sequence>
<feature type="transmembrane region" description="Helical" evidence="1">
    <location>
        <begin position="300"/>
        <end position="321"/>
    </location>
</feature>
<keyword evidence="1" id="KW-0472">Membrane</keyword>
<feature type="transmembrane region" description="Helical" evidence="1">
    <location>
        <begin position="92"/>
        <end position="110"/>
    </location>
</feature>
<evidence type="ECO:0000313" key="2">
    <source>
        <dbReference type="EMBL" id="MBF9231890.1"/>
    </source>
</evidence>
<protein>
    <recommendedName>
        <fullName evidence="4">Lipopolysaccharide biosynthesis protein</fullName>
    </recommendedName>
</protein>
<organism evidence="2 3">
    <name type="scientific">Microvirga alba</name>
    <dbReference type="NCBI Taxonomy" id="2791025"/>
    <lineage>
        <taxon>Bacteria</taxon>
        <taxon>Pseudomonadati</taxon>
        <taxon>Pseudomonadota</taxon>
        <taxon>Alphaproteobacteria</taxon>
        <taxon>Hyphomicrobiales</taxon>
        <taxon>Methylobacteriaceae</taxon>
        <taxon>Microvirga</taxon>
    </lineage>
</organism>
<feature type="transmembrane region" description="Helical" evidence="1">
    <location>
        <begin position="373"/>
        <end position="394"/>
    </location>
</feature>
<keyword evidence="3" id="KW-1185">Reference proteome</keyword>
<comment type="caution">
    <text evidence="2">The sequence shown here is derived from an EMBL/GenBank/DDBJ whole genome shotgun (WGS) entry which is preliminary data.</text>
</comment>
<feature type="transmembrane region" description="Helical" evidence="1">
    <location>
        <begin position="216"/>
        <end position="236"/>
    </location>
</feature>
<feature type="transmembrane region" description="Helical" evidence="1">
    <location>
        <begin position="432"/>
        <end position="451"/>
    </location>
</feature>
<feature type="transmembrane region" description="Helical" evidence="1">
    <location>
        <begin position="266"/>
        <end position="288"/>
    </location>
</feature>
<name>A0A931FLX0_9HYPH</name>
<dbReference type="RefSeq" id="WP_196269886.1">
    <property type="nucleotide sequence ID" value="NZ_JADQDO010000001.1"/>
</dbReference>
<accession>A0A931FLX0</accession>
<keyword evidence="1" id="KW-0812">Transmembrane</keyword>
<feature type="transmembrane region" description="Helical" evidence="1">
    <location>
        <begin position="69"/>
        <end position="86"/>
    </location>
</feature>
<feature type="transmembrane region" description="Helical" evidence="1">
    <location>
        <begin position="341"/>
        <end position="361"/>
    </location>
</feature>
<evidence type="ECO:0000313" key="3">
    <source>
        <dbReference type="Proteomes" id="UP000599312"/>
    </source>
</evidence>
<dbReference type="Proteomes" id="UP000599312">
    <property type="component" value="Unassembled WGS sequence"/>
</dbReference>
<evidence type="ECO:0008006" key="4">
    <source>
        <dbReference type="Google" id="ProtNLM"/>
    </source>
</evidence>
<dbReference type="EMBL" id="JADQDO010000001">
    <property type="protein sequence ID" value="MBF9231890.1"/>
    <property type="molecule type" value="Genomic_DNA"/>
</dbReference>
<feature type="transmembrane region" description="Helical" evidence="1">
    <location>
        <begin position="131"/>
        <end position="154"/>
    </location>
</feature>
<gene>
    <name evidence="2" type="ORF">I2H38_00710</name>
</gene>
<keyword evidence="1" id="KW-1133">Transmembrane helix</keyword>
<reference evidence="2" key="1">
    <citation type="submission" date="2020-11" db="EMBL/GenBank/DDBJ databases">
        <authorList>
            <person name="Kim M.K."/>
        </authorList>
    </citation>
    <scope>NUCLEOTIDE SEQUENCE</scope>
    <source>
        <strain evidence="2">BT350</strain>
    </source>
</reference>
<feature type="transmembrane region" description="Helical" evidence="1">
    <location>
        <begin position="406"/>
        <end position="426"/>
    </location>
</feature>
<evidence type="ECO:0000256" key="1">
    <source>
        <dbReference type="SAM" id="Phobius"/>
    </source>
</evidence>
<dbReference type="AlphaFoldDB" id="A0A931FLX0"/>